<dbReference type="RefSeq" id="WP_013293966.1">
    <property type="nucleotide sequence ID" value="NC_014394.1"/>
</dbReference>
<name>D9SHU4_GALCS</name>
<dbReference type="STRING" id="395494.Galf_2028"/>
<dbReference type="HOGENOM" id="CLU_1132315_0_0_4"/>
<proteinExistence type="predicted"/>
<evidence type="ECO:0000313" key="3">
    <source>
        <dbReference type="Proteomes" id="UP000001235"/>
    </source>
</evidence>
<organism evidence="2 3">
    <name type="scientific">Gallionella capsiferriformans (strain ES-2)</name>
    <name type="common">Gallionella ferruginea capsiferriformans (strain ES-2)</name>
    <dbReference type="NCBI Taxonomy" id="395494"/>
    <lineage>
        <taxon>Bacteria</taxon>
        <taxon>Pseudomonadati</taxon>
        <taxon>Pseudomonadota</taxon>
        <taxon>Betaproteobacteria</taxon>
        <taxon>Nitrosomonadales</taxon>
        <taxon>Gallionellaceae</taxon>
        <taxon>Gallionella</taxon>
    </lineage>
</organism>
<keyword evidence="3" id="KW-1185">Reference proteome</keyword>
<dbReference type="KEGG" id="gca:Galf_2028"/>
<dbReference type="Proteomes" id="UP000001235">
    <property type="component" value="Chromosome"/>
</dbReference>
<feature type="region of interest" description="Disordered" evidence="1">
    <location>
        <begin position="219"/>
        <end position="245"/>
    </location>
</feature>
<evidence type="ECO:0000256" key="1">
    <source>
        <dbReference type="SAM" id="MobiDB-lite"/>
    </source>
</evidence>
<protein>
    <submittedName>
        <fullName evidence="2">Uncharacterized protein</fullName>
    </submittedName>
</protein>
<accession>D9SHU4</accession>
<gene>
    <name evidence="2" type="ordered locus">Galf_2028</name>
</gene>
<reference evidence="2 3" key="1">
    <citation type="submission" date="2010-08" db="EMBL/GenBank/DDBJ databases">
        <title>Complete sequence of Gallionella capsiferriformans ES-2.</title>
        <authorList>
            <consortium name="US DOE Joint Genome Institute"/>
            <person name="Lucas S."/>
            <person name="Copeland A."/>
            <person name="Lapidus A."/>
            <person name="Cheng J.-F."/>
            <person name="Bruce D."/>
            <person name="Goodwin L."/>
            <person name="Pitluck S."/>
            <person name="Chertkov O."/>
            <person name="Davenport K.W."/>
            <person name="Detter J.C."/>
            <person name="Han C."/>
            <person name="Tapia R."/>
            <person name="Land M."/>
            <person name="Hauser L."/>
            <person name="Chang Y.-J."/>
            <person name="Jeffries C."/>
            <person name="Kyrpides N."/>
            <person name="Ivanova N."/>
            <person name="Mikhailova N."/>
            <person name="Shelobolina E.S."/>
            <person name="Picardal F."/>
            <person name="Roden E."/>
            <person name="Emerson D."/>
            <person name="Woyke T."/>
        </authorList>
    </citation>
    <scope>NUCLEOTIDE SEQUENCE [LARGE SCALE GENOMIC DNA]</scope>
    <source>
        <strain evidence="2 3">ES-2</strain>
    </source>
</reference>
<feature type="compositionally biased region" description="Polar residues" evidence="1">
    <location>
        <begin position="219"/>
        <end position="234"/>
    </location>
</feature>
<evidence type="ECO:0000313" key="2">
    <source>
        <dbReference type="EMBL" id="ADL56034.1"/>
    </source>
</evidence>
<sequence length="245" mass="23522">MAWVAVAAVAAPMVGQAIFGDSGQGAANAASAAAAGQSAATSAQQGAIAQDQWNTYKTQFSPVNTQLSGMALSAGSPAQITSEGAIAGATATQQAGLADAAKTRALTRAGVNPNSGNGLALAQENANNTALATTGAINTARKTTQDTAFAKTLDTVNAGNKVASNATTGLSSATTGAAYAAQASANVAANAGLTNASFNNGLAGIGKAVGGWMNTPSSAGLSSTTQSGPTTSLGSGFYNPNGFGG</sequence>
<dbReference type="eggNOG" id="ENOG5032YKC">
    <property type="taxonomic scope" value="Bacteria"/>
</dbReference>
<dbReference type="AlphaFoldDB" id="D9SHU4"/>
<dbReference type="EMBL" id="CP002159">
    <property type="protein sequence ID" value="ADL56034.1"/>
    <property type="molecule type" value="Genomic_DNA"/>
</dbReference>